<comment type="caution">
    <text evidence="4">Lacks conserved residue(s) required for the propagation of feature annotation.</text>
</comment>
<evidence type="ECO:0000313" key="7">
    <source>
        <dbReference type="EMBL" id="CAG5105489.1"/>
    </source>
</evidence>
<dbReference type="Gene3D" id="2.10.25.10">
    <property type="entry name" value="Laminin"/>
    <property type="match status" value="5"/>
</dbReference>
<name>A0ABN7SVE2_OIKDI</name>
<feature type="disulfide bond" evidence="4">
    <location>
        <begin position="255"/>
        <end position="264"/>
    </location>
</feature>
<dbReference type="CDD" id="cd01450">
    <property type="entry name" value="vWFA_subfamily_ECM"/>
    <property type="match status" value="1"/>
</dbReference>
<dbReference type="Proteomes" id="UP001158576">
    <property type="component" value="Chromosome 1"/>
</dbReference>
<keyword evidence="1 4" id="KW-0245">EGF-like domain</keyword>
<dbReference type="PANTHER" id="PTHR24033:SF151">
    <property type="entry name" value="NOTCH 2"/>
    <property type="match status" value="1"/>
</dbReference>
<keyword evidence="3 4" id="KW-1015">Disulfide bond</keyword>
<reference evidence="7 8" key="1">
    <citation type="submission" date="2021-04" db="EMBL/GenBank/DDBJ databases">
        <authorList>
            <person name="Bliznina A."/>
        </authorList>
    </citation>
    <scope>NUCLEOTIDE SEQUENCE [LARGE SCALE GENOMIC DNA]</scope>
</reference>
<dbReference type="CDD" id="cd00054">
    <property type="entry name" value="EGF_CA"/>
    <property type="match status" value="1"/>
</dbReference>
<dbReference type="PROSITE" id="PS00022">
    <property type="entry name" value="EGF_1"/>
    <property type="match status" value="3"/>
</dbReference>
<dbReference type="InterPro" id="IPR000742">
    <property type="entry name" value="EGF"/>
</dbReference>
<dbReference type="SMART" id="SM00327">
    <property type="entry name" value="VWA"/>
    <property type="match status" value="1"/>
</dbReference>
<dbReference type="Pfam" id="PF12661">
    <property type="entry name" value="hEGF"/>
    <property type="match status" value="1"/>
</dbReference>
<dbReference type="Gene3D" id="3.40.50.410">
    <property type="entry name" value="von Willebrand factor, type A domain"/>
    <property type="match status" value="1"/>
</dbReference>
<dbReference type="SUPFAM" id="SSF53300">
    <property type="entry name" value="vWA-like"/>
    <property type="match status" value="1"/>
</dbReference>
<dbReference type="SMART" id="SM00179">
    <property type="entry name" value="EGF_CA"/>
    <property type="match status" value="3"/>
</dbReference>
<evidence type="ECO:0000256" key="4">
    <source>
        <dbReference type="PROSITE-ProRule" id="PRU00076"/>
    </source>
</evidence>
<accession>A0ABN7SVE2</accession>
<dbReference type="InterPro" id="IPR036465">
    <property type="entry name" value="vWFA_dom_sf"/>
</dbReference>
<dbReference type="InterPro" id="IPR001881">
    <property type="entry name" value="EGF-like_Ca-bd_dom"/>
</dbReference>
<gene>
    <name evidence="7" type="ORF">OKIOD_LOCUS10936</name>
</gene>
<dbReference type="EMBL" id="OU015566">
    <property type="protein sequence ID" value="CAG5105489.1"/>
    <property type="molecule type" value="Genomic_DNA"/>
</dbReference>
<dbReference type="InterPro" id="IPR013032">
    <property type="entry name" value="EGF-like_CS"/>
</dbReference>
<proteinExistence type="predicted"/>
<dbReference type="Pfam" id="PF00092">
    <property type="entry name" value="VWA"/>
    <property type="match status" value="1"/>
</dbReference>
<dbReference type="PANTHER" id="PTHR24033">
    <property type="entry name" value="EGF-LIKE DOMAIN-CONTAINING PROTEIN"/>
    <property type="match status" value="1"/>
</dbReference>
<dbReference type="Pfam" id="PF00008">
    <property type="entry name" value="EGF"/>
    <property type="match status" value="2"/>
</dbReference>
<evidence type="ECO:0000259" key="6">
    <source>
        <dbReference type="PROSITE" id="PS50234"/>
    </source>
</evidence>
<feature type="domain" description="EGF-like" evidence="5">
    <location>
        <begin position="410"/>
        <end position="446"/>
    </location>
</feature>
<dbReference type="SUPFAM" id="SSF57196">
    <property type="entry name" value="EGF/Laminin"/>
    <property type="match status" value="4"/>
</dbReference>
<evidence type="ECO:0000256" key="2">
    <source>
        <dbReference type="ARBA" id="ARBA00022737"/>
    </source>
</evidence>
<keyword evidence="2" id="KW-0677">Repeat</keyword>
<feature type="domain" description="EGF-like" evidence="5">
    <location>
        <begin position="368"/>
        <end position="405"/>
    </location>
</feature>
<feature type="disulfide bond" evidence="4">
    <location>
        <begin position="395"/>
        <end position="404"/>
    </location>
</feature>
<sequence length="696" mass="76248">MKISSAVLVALKASIEAQSDAGDNRDNVYSMLKRLLKVNGWRDEADLPLNLLQQGCWLQLLNPPGWEASNRAEPVNEMDYLGRAWYKCHQCTTIDDSICLGISQNYGSPLYDRSTRSYTCPGVPGTCEHNACSCDVKLVESILTIMTRDGYHSEADTVVGGFDPIARCVKSGTGNGSGATDSCCGTYPDRFPFHSENGARACCYGKTYDANALSCCADGTIDMVCDLTDDPCDPNPCMYGGTCNAGQYGTISCTCTDKYTGQFCETKKSKKNRLILDEEGSGEQESDITSALSNGMERLSENDLCEFVKCQNGGTCNLGQCDCPTGFSGEFCQRDPCSISPCRHGKCVAIGGEAICECAKGYYGDFCQISACDDFDCENGGKCILNEYHYPVCQCPEGFEGTNCEQKIVPPNPCDPDPCFNGGECVANSDGFTCSCTTGFIGRLCEESVPTQVWCYEKPMDILFVVDRSTSMRGESNFFDASKAWIENLIGEFDLDLVQVGVVTYADSATLDIPLKNHSLAKIVKRMDAIELDEKVGSDLSDAANLVRKVVGRRNQDSDAESIVIILSDFWDSGFKTPDFLSDTPFGSLATLRTSVIAVGLGEESNSAIGQIAALNQSENFVKAQSPDDLMTPEFLNEITRKVCYSDGREMDGIWTELESQRFDEEFDVETFEDLRRESLKRDRKRIRRSISDTSA</sequence>
<dbReference type="PROSITE" id="PS01186">
    <property type="entry name" value="EGF_2"/>
    <property type="match status" value="2"/>
</dbReference>
<feature type="disulfide bond" evidence="4">
    <location>
        <begin position="323"/>
        <end position="332"/>
    </location>
</feature>
<dbReference type="InterPro" id="IPR002035">
    <property type="entry name" value="VWF_A"/>
</dbReference>
<feature type="domain" description="EGF-like" evidence="5">
    <location>
        <begin position="228"/>
        <end position="265"/>
    </location>
</feature>
<protein>
    <submittedName>
        <fullName evidence="7">Oidioi.mRNA.OKI2018_I69.chr1.g2171.t1.cds</fullName>
    </submittedName>
</protein>
<evidence type="ECO:0000256" key="1">
    <source>
        <dbReference type="ARBA" id="ARBA00022536"/>
    </source>
</evidence>
<dbReference type="PROSITE" id="PS50234">
    <property type="entry name" value="VWFA"/>
    <property type="match status" value="1"/>
</dbReference>
<dbReference type="SMART" id="SM00181">
    <property type="entry name" value="EGF"/>
    <property type="match status" value="5"/>
</dbReference>
<feature type="domain" description="VWFA" evidence="6">
    <location>
        <begin position="461"/>
        <end position="639"/>
    </location>
</feature>
<evidence type="ECO:0000259" key="5">
    <source>
        <dbReference type="PROSITE" id="PS50026"/>
    </source>
</evidence>
<feature type="disulfide bond" evidence="4">
    <location>
        <begin position="436"/>
        <end position="445"/>
    </location>
</feature>
<dbReference type="InterPro" id="IPR051830">
    <property type="entry name" value="NOTCH_homolog"/>
</dbReference>
<feature type="domain" description="EGF-like" evidence="5">
    <location>
        <begin position="301"/>
        <end position="333"/>
    </location>
</feature>
<evidence type="ECO:0000256" key="3">
    <source>
        <dbReference type="ARBA" id="ARBA00023157"/>
    </source>
</evidence>
<organism evidence="7 8">
    <name type="scientific">Oikopleura dioica</name>
    <name type="common">Tunicate</name>
    <dbReference type="NCBI Taxonomy" id="34765"/>
    <lineage>
        <taxon>Eukaryota</taxon>
        <taxon>Metazoa</taxon>
        <taxon>Chordata</taxon>
        <taxon>Tunicata</taxon>
        <taxon>Appendicularia</taxon>
        <taxon>Copelata</taxon>
        <taxon>Oikopleuridae</taxon>
        <taxon>Oikopleura</taxon>
    </lineage>
</organism>
<keyword evidence="8" id="KW-1185">Reference proteome</keyword>
<dbReference type="PROSITE" id="PS50026">
    <property type="entry name" value="EGF_3"/>
    <property type="match status" value="4"/>
</dbReference>
<evidence type="ECO:0000313" key="8">
    <source>
        <dbReference type="Proteomes" id="UP001158576"/>
    </source>
</evidence>